<reference evidence="2 3" key="1">
    <citation type="journal article" date="2015" name="Microbiome">
        <title>Genomic resolution of linkages in carbon, nitrogen, and sulfur cycling among widespread estuary sediment bacteria.</title>
        <authorList>
            <person name="Baker B.J."/>
            <person name="Lazar C.S."/>
            <person name="Teske A.P."/>
            <person name="Dick G.J."/>
        </authorList>
    </citation>
    <scope>NUCLEOTIDE SEQUENCE [LARGE SCALE GENOMIC DNA]</scope>
    <source>
        <strain evidence="2">SM23_40</strain>
    </source>
</reference>
<evidence type="ECO:0008006" key="4">
    <source>
        <dbReference type="Google" id="ProtNLM"/>
    </source>
</evidence>
<feature type="non-terminal residue" evidence="2">
    <location>
        <position position="396"/>
    </location>
</feature>
<organism evidence="2 3">
    <name type="scientific">candidate division TA06 bacterium SM23_40</name>
    <dbReference type="NCBI Taxonomy" id="1703774"/>
    <lineage>
        <taxon>Bacteria</taxon>
        <taxon>Bacteria division TA06</taxon>
    </lineage>
</organism>
<dbReference type="EMBL" id="LJUI01000102">
    <property type="protein sequence ID" value="KPK67887.1"/>
    <property type="molecule type" value="Genomic_DNA"/>
</dbReference>
<dbReference type="Proteomes" id="UP000051717">
    <property type="component" value="Unassembled WGS sequence"/>
</dbReference>
<protein>
    <recommendedName>
        <fullName evidence="4">Peptidase S8/S53 domain-containing protein</fullName>
    </recommendedName>
</protein>
<gene>
    <name evidence="2" type="ORF">AMJ82_09670</name>
</gene>
<feature type="chain" id="PRO_5006646651" description="Peptidase S8/S53 domain-containing protein" evidence="1">
    <location>
        <begin position="27"/>
        <end position="396"/>
    </location>
</feature>
<proteinExistence type="predicted"/>
<keyword evidence="1" id="KW-0732">Signal</keyword>
<accession>A0A0S8G4L3</accession>
<evidence type="ECO:0000313" key="2">
    <source>
        <dbReference type="EMBL" id="KPK67887.1"/>
    </source>
</evidence>
<evidence type="ECO:0000256" key="1">
    <source>
        <dbReference type="SAM" id="SignalP"/>
    </source>
</evidence>
<sequence>MTLASLVYLCLVVTVSLPGVSGRACAAESAASALGTASDDSTIPVPSPVGEEALVEALRGLKMTPDDVHFRLDYADPEPFRLALIDELLDTPLDAGELSYEIARGLSWSEEASIESFVVNAAGLLDVELSPVADGPAMAQARVKLPRGLPAPLRSPVARLIAAMETASAEVGDAFREFTPSELEFLIAQAPRILEEEAAIEEEKTPEEEYEEWEREEALAKELLRLADLVDRGSLYRGAARVAKALDELRAAVEEGGAADMAVPGRRRPAHRADDGVQGDVLGVWESSIGRIVIGGPGRTVYTGDCALIVDLGGDDRYENAAAGARYPDLPVAAVVDLGGNDTYLSDAPGAQGGAYLGVGMLIDMAGDDSYRSGNYSQGAGLFGTGVLLDLSGHDT</sequence>
<dbReference type="AlphaFoldDB" id="A0A0S8G4L3"/>
<name>A0A0S8G4L3_UNCT6</name>
<evidence type="ECO:0000313" key="3">
    <source>
        <dbReference type="Proteomes" id="UP000051717"/>
    </source>
</evidence>
<comment type="caution">
    <text evidence="2">The sequence shown here is derived from an EMBL/GenBank/DDBJ whole genome shotgun (WGS) entry which is preliminary data.</text>
</comment>
<feature type="signal peptide" evidence="1">
    <location>
        <begin position="1"/>
        <end position="26"/>
    </location>
</feature>